<evidence type="ECO:0000313" key="3">
    <source>
        <dbReference type="Proteomes" id="UP000243774"/>
    </source>
</evidence>
<evidence type="ECO:0000313" key="2">
    <source>
        <dbReference type="EMBL" id="EGD71895.1"/>
    </source>
</evidence>
<accession>F2UU84</accession>
<reference evidence="2 3" key="1">
    <citation type="submission" date="2011-03" db="EMBL/GenBank/DDBJ databases">
        <title>A unique three-unit tRNA splicing endonuclease found in ultrasmall Archaea possesses broad substrate specificity.</title>
        <authorList>
            <person name="Fujishima K."/>
            <person name="Sugahara J."/>
            <person name="Miller C.S."/>
            <person name="Baker B.J."/>
            <person name="Di Giulio M."/>
            <person name="Tomita M."/>
            <person name="Banfield J.F."/>
            <person name="Kanai A."/>
        </authorList>
    </citation>
    <scope>NUCLEOTIDE SEQUENCE [LARGE SCALE GENOMIC DNA]</scope>
</reference>
<protein>
    <submittedName>
        <fullName evidence="2">Aldehyde Dehydrogenase</fullName>
    </submittedName>
</protein>
<gene>
    <name evidence="2" type="ORF">CSMARM5_0058</name>
</gene>
<sequence>MAIDKIELHEVELNTTQIKEASAVIKQLQDDLEKTLDEYEDYSERFSNGEISRKEFSDLTRAKNEHISALKERFNEHFKVFSNSTNALKTILLRAEKELSIAINKKADGKKKSRKVVKKKSKK</sequence>
<proteinExistence type="predicted"/>
<feature type="coiled-coil region" evidence="1">
    <location>
        <begin position="18"/>
        <end position="45"/>
    </location>
</feature>
<name>F2UU84_PARA5</name>
<dbReference type="AlphaFoldDB" id="F2UU84"/>
<dbReference type="EMBL" id="GL876964">
    <property type="protein sequence ID" value="EGD71895.1"/>
    <property type="molecule type" value="Genomic_DNA"/>
</dbReference>
<evidence type="ECO:0000256" key="1">
    <source>
        <dbReference type="SAM" id="Coils"/>
    </source>
</evidence>
<keyword evidence="1" id="KW-0175">Coiled coil</keyword>
<dbReference type="Proteomes" id="UP000243774">
    <property type="component" value="Unassembled WGS sequence"/>
</dbReference>
<organism evidence="2 3">
    <name type="scientific">Candidatus Parvarchaeum acidophilus ARMAN-5_'5-way FS'</name>
    <dbReference type="NCBI Taxonomy" id="994838"/>
    <lineage>
        <taxon>Archaea</taxon>
        <taxon>Candidatus Parvarchaeota</taxon>
        <taxon>Candidatus Parvarchaeum</taxon>
    </lineage>
</organism>
<dbReference type="HOGENOM" id="CLU_2010012_0_0_2"/>